<dbReference type="OrthoDB" id="166227at2"/>
<sequence>MIQKVNKPTFLRKLYPNTKLWLSLALVLVVMLVQNYWISGAIMVISVLWTVREKYLMEFKVILFAILLMFVMMFGINGMLNPVCDKTKDPLFILPLLNWKFYKEGLEYAMVYFMRIAPLMASLFLLFRTINMTDLGVAMCEAGLSYHASFIFVSTFQIIPVLGKDMNQIMDAQRARGLDTEGNLWKRFKAFIPVMVPVVANSIMKVRDRAVAMESKGFNAECGKTIYRDLEKTKADMALKVMSIVVSAGCVVYWILVRFVWK</sequence>
<comment type="subcellular location">
    <subcellularLocation>
        <location evidence="1">Membrane</location>
        <topology evidence="1">Multi-pass membrane protein</topology>
    </subcellularLocation>
</comment>
<dbReference type="EMBL" id="ADLN01000033">
    <property type="protein sequence ID" value="EHI60169.1"/>
    <property type="molecule type" value="Genomic_DNA"/>
</dbReference>
<dbReference type="CDD" id="cd16914">
    <property type="entry name" value="EcfT"/>
    <property type="match status" value="1"/>
</dbReference>
<dbReference type="HOGENOM" id="CLU_056469_2_3_9"/>
<evidence type="ECO:0000256" key="4">
    <source>
        <dbReference type="ARBA" id="ARBA00023136"/>
    </source>
</evidence>
<evidence type="ECO:0000256" key="2">
    <source>
        <dbReference type="ARBA" id="ARBA00022692"/>
    </source>
</evidence>
<feature type="transmembrane region" description="Helical" evidence="5">
    <location>
        <begin position="109"/>
        <end position="127"/>
    </location>
</feature>
<dbReference type="Proteomes" id="UP000005384">
    <property type="component" value="Unassembled WGS sequence"/>
</dbReference>
<accession>G5IEB4</accession>
<feature type="transmembrane region" description="Helical" evidence="5">
    <location>
        <begin position="20"/>
        <end position="49"/>
    </location>
</feature>
<dbReference type="InterPro" id="IPR003339">
    <property type="entry name" value="ABC/ECF_trnsptr_transmembrane"/>
</dbReference>
<evidence type="ECO:0000256" key="5">
    <source>
        <dbReference type="SAM" id="Phobius"/>
    </source>
</evidence>
<evidence type="ECO:0000256" key="3">
    <source>
        <dbReference type="ARBA" id="ARBA00022989"/>
    </source>
</evidence>
<keyword evidence="2 5" id="KW-0812">Transmembrane</keyword>
<protein>
    <recommendedName>
        <fullName evidence="8">Energy-coupling factor transporter transmembrane protein EcfT</fullName>
    </recommendedName>
</protein>
<dbReference type="PANTHER" id="PTHR33514:SF13">
    <property type="entry name" value="PROTEIN ABCI12, CHLOROPLASTIC"/>
    <property type="match status" value="1"/>
</dbReference>
<dbReference type="RefSeq" id="WP_006779822.1">
    <property type="nucleotide sequence ID" value="NZ_CP040506.1"/>
</dbReference>
<organism evidence="6 7">
    <name type="scientific">Hungatella hathewayi WAL-18680</name>
    <dbReference type="NCBI Taxonomy" id="742737"/>
    <lineage>
        <taxon>Bacteria</taxon>
        <taxon>Bacillati</taxon>
        <taxon>Bacillota</taxon>
        <taxon>Clostridia</taxon>
        <taxon>Lachnospirales</taxon>
        <taxon>Lachnospiraceae</taxon>
        <taxon>Hungatella</taxon>
    </lineage>
</organism>
<feature type="transmembrane region" description="Helical" evidence="5">
    <location>
        <begin position="237"/>
        <end position="256"/>
    </location>
</feature>
<dbReference type="PATRIC" id="fig|742737.3.peg.1867"/>
<dbReference type="PANTHER" id="PTHR33514">
    <property type="entry name" value="PROTEIN ABCI12, CHLOROPLASTIC"/>
    <property type="match status" value="1"/>
</dbReference>
<evidence type="ECO:0000313" key="7">
    <source>
        <dbReference type="Proteomes" id="UP000005384"/>
    </source>
</evidence>
<reference evidence="6 7" key="1">
    <citation type="submission" date="2011-08" db="EMBL/GenBank/DDBJ databases">
        <title>The Genome Sequence of Clostridium hathewayi WAL-18680.</title>
        <authorList>
            <consortium name="The Broad Institute Genome Sequencing Platform"/>
            <person name="Earl A."/>
            <person name="Ward D."/>
            <person name="Feldgarden M."/>
            <person name="Gevers D."/>
            <person name="Finegold S.M."/>
            <person name="Summanen P.H."/>
            <person name="Molitoris D.R."/>
            <person name="Song M."/>
            <person name="Daigneault M."/>
            <person name="Allen-Vercoe E."/>
            <person name="Young S.K."/>
            <person name="Zeng Q."/>
            <person name="Gargeya S."/>
            <person name="Fitzgerald M."/>
            <person name="Haas B."/>
            <person name="Abouelleil A."/>
            <person name="Alvarado L."/>
            <person name="Arachchi H.M."/>
            <person name="Berlin A."/>
            <person name="Brown A."/>
            <person name="Chapman S.B."/>
            <person name="Chen Z."/>
            <person name="Dunbar C."/>
            <person name="Freedman E."/>
            <person name="Gearin G."/>
            <person name="Gellesch M."/>
            <person name="Goldberg J."/>
            <person name="Griggs A."/>
            <person name="Gujja S."/>
            <person name="Heiman D."/>
            <person name="Howarth C."/>
            <person name="Larson L."/>
            <person name="Lui A."/>
            <person name="MacDonald P.J.P."/>
            <person name="Montmayeur A."/>
            <person name="Murphy C."/>
            <person name="Neiman D."/>
            <person name="Pearson M."/>
            <person name="Priest M."/>
            <person name="Roberts A."/>
            <person name="Saif S."/>
            <person name="Shea T."/>
            <person name="Shenoy N."/>
            <person name="Sisk P."/>
            <person name="Stolte C."/>
            <person name="Sykes S."/>
            <person name="Wortman J."/>
            <person name="Nusbaum C."/>
            <person name="Birren B."/>
        </authorList>
    </citation>
    <scope>NUCLEOTIDE SEQUENCE [LARGE SCALE GENOMIC DNA]</scope>
    <source>
        <strain evidence="6 7">WAL-18680</strain>
    </source>
</reference>
<evidence type="ECO:0000313" key="6">
    <source>
        <dbReference type="EMBL" id="EHI60169.1"/>
    </source>
</evidence>
<keyword evidence="3 5" id="KW-1133">Transmembrane helix</keyword>
<name>G5IEB4_9FIRM</name>
<dbReference type="Pfam" id="PF02361">
    <property type="entry name" value="CbiQ"/>
    <property type="match status" value="1"/>
</dbReference>
<dbReference type="GO" id="GO:0005886">
    <property type="term" value="C:plasma membrane"/>
    <property type="evidence" value="ECO:0007669"/>
    <property type="project" value="TreeGrafter"/>
</dbReference>
<gene>
    <name evidence="6" type="ORF">HMPREF9473_01841</name>
</gene>
<keyword evidence="4 5" id="KW-0472">Membrane</keyword>
<proteinExistence type="predicted"/>
<evidence type="ECO:0008006" key="8">
    <source>
        <dbReference type="Google" id="ProtNLM"/>
    </source>
</evidence>
<evidence type="ECO:0000256" key="1">
    <source>
        <dbReference type="ARBA" id="ARBA00004141"/>
    </source>
</evidence>
<keyword evidence="7" id="KW-1185">Reference proteome</keyword>
<dbReference type="AlphaFoldDB" id="G5IEB4"/>
<comment type="caution">
    <text evidence="6">The sequence shown here is derived from an EMBL/GenBank/DDBJ whole genome shotgun (WGS) entry which is preliminary data.</text>
</comment>
<feature type="transmembrane region" description="Helical" evidence="5">
    <location>
        <begin position="61"/>
        <end position="80"/>
    </location>
</feature>